<evidence type="ECO:0000256" key="2">
    <source>
        <dbReference type="SAM" id="Phobius"/>
    </source>
</evidence>
<keyword evidence="2" id="KW-0812">Transmembrane</keyword>
<feature type="compositionally biased region" description="Polar residues" evidence="1">
    <location>
        <begin position="1413"/>
        <end position="1436"/>
    </location>
</feature>
<dbReference type="EMBL" id="JAFIDA010000001">
    <property type="protein sequence ID" value="MBP1326990.1"/>
    <property type="molecule type" value="Genomic_DNA"/>
</dbReference>
<reference evidence="4" key="1">
    <citation type="submission" date="2021-02" db="EMBL/GenBank/DDBJ databases">
        <title>Sequencing the genomes of 1000 actinobacteria strains.</title>
        <authorList>
            <person name="Klenk H.-P."/>
        </authorList>
    </citation>
    <scope>NUCLEOTIDE SEQUENCE</scope>
    <source>
        <strain evidence="4">DSM 22850</strain>
    </source>
</reference>
<protein>
    <recommendedName>
        <fullName evidence="3">DUF5979 domain-containing protein</fullName>
    </recommendedName>
</protein>
<dbReference type="Gene3D" id="2.60.40.740">
    <property type="match status" value="1"/>
</dbReference>
<keyword evidence="2" id="KW-1133">Transmembrane helix</keyword>
<feature type="domain" description="DUF5979" evidence="3">
    <location>
        <begin position="1152"/>
        <end position="1260"/>
    </location>
</feature>
<evidence type="ECO:0000256" key="1">
    <source>
        <dbReference type="SAM" id="MobiDB-lite"/>
    </source>
</evidence>
<feature type="domain" description="DUF5979" evidence="3">
    <location>
        <begin position="1038"/>
        <end position="1145"/>
    </location>
</feature>
<evidence type="ECO:0000259" key="3">
    <source>
        <dbReference type="Pfam" id="PF19407"/>
    </source>
</evidence>
<comment type="caution">
    <text evidence="4">The sequence shown here is derived from an EMBL/GenBank/DDBJ whole genome shotgun (WGS) entry which is preliminary data.</text>
</comment>
<feature type="domain" description="DUF5979" evidence="3">
    <location>
        <begin position="1268"/>
        <end position="1366"/>
    </location>
</feature>
<keyword evidence="5" id="KW-1185">Reference proteome</keyword>
<feature type="domain" description="DUF5979" evidence="3">
    <location>
        <begin position="697"/>
        <end position="791"/>
    </location>
</feature>
<feature type="domain" description="DUF5979" evidence="3">
    <location>
        <begin position="814"/>
        <end position="912"/>
    </location>
</feature>
<feature type="region of interest" description="Disordered" evidence="1">
    <location>
        <begin position="1382"/>
        <end position="1437"/>
    </location>
</feature>
<evidence type="ECO:0000313" key="5">
    <source>
        <dbReference type="Proteomes" id="UP000675163"/>
    </source>
</evidence>
<dbReference type="Proteomes" id="UP000675163">
    <property type="component" value="Unassembled WGS sequence"/>
</dbReference>
<evidence type="ECO:0000313" key="4">
    <source>
        <dbReference type="EMBL" id="MBP1326990.1"/>
    </source>
</evidence>
<keyword evidence="2" id="KW-0472">Membrane</keyword>
<accession>A0A940PVH9</accession>
<feature type="domain" description="DUF5979" evidence="3">
    <location>
        <begin position="919"/>
        <end position="1027"/>
    </location>
</feature>
<dbReference type="RefSeq" id="WP_209705806.1">
    <property type="nucleotide sequence ID" value="NZ_JAFIDA010000001.1"/>
</dbReference>
<name>A0A940PVH9_9MICO</name>
<gene>
    <name evidence="4" type="ORF">JOF28_002222</name>
</gene>
<sequence>MNPVEQSGVTPITWKLDGEESSVYVIVKKSGDEFVNITNNSGKGLTSGNLNQYVSLGEDCAVTVSDNILKHDISYTLNVDSKEARSGLPITDQLPAGFAYVDGSFNGTINFWDADGYNKQTAPFDFAPTVSDNSFATTIDTPANSKLALTYKVRVTDKSVLEAELTAKCKALNGAKGTFTAEFTNTANFGTVARTATGKISGKIKGISLGAGALRKTASVSTANVEVGEDNKLTPALPVTFTLESSLAQWTGASPLFELTKNVVLVDKLPAQSTWDTSAADFITSTGITLTQADSCPVLGSFEGDAFVGQYCVNGQTLMVNIGKDKATKAVVQAKALITTVQGLPKGSTSVVDASAFDLANVVTADFGANGGAGRSTTHTNLVVLPDGSEGYRDEKAFSKKSPAQTLNAKAGESIEVPFDFTVGAGNGIDMRASTIVDYVDASLFELGDLAALPISGKYGNTALNQSHFSLAQDADGNLLVTLSDAGKTVVDNQGVSKTFTMRLVLTTKPFDGKETMALKNKATLFGADGTPLYWSETTADATSYGTEAEVRKSLIDPNTGDSVETLDAVVDAEGNLVQNVYSYRVEFIPHGGFDNVAISDVEDVLPAETSFVGFVTAENAATAKNPVAGPISLNGNIEATYTEGVVKLVQKPGTKLQAGKPIEAYFAVKVNDKTAAPVINRIGNETEATIVPVASFNLSKTVVGAQQKNTAVPTTVDVTATWNEADESVSRVITVPTDGSATPFGINLPLGTEVTLTEAPLVDANGIAWGAPTWSGTGVTANDQGAATITIGEADNAGVKLENHAGNAFGSAKIEKKLEGGAAALVEADQEYVVTATIDAGDAQTTRAVNVRAGEPVPMDNLPVGATVTFSEVKPVDTDALTWATPVISPESITIESVQDEIPTITVTNSVERTVGTFSLTKTVAGEEAANSAVPESVEVTATWEQDGTPGSKVLKVPTDGTPVALGEKLLIGTKVTLTETAIADGSGIAWAAPSWGGTGVKIEANGDVTATIGHDAAAQVTLTNHAATSTGGISFIKQLTGDAVDAVPADTEFKVRASWDAGKGVESKDLTINTVTPTPLGEELPAGTVVTLTELERPEIAGVDWGSIVFSGEQVTPVDGESAQIFVSDQQGTTELLTVTNEATWSPGTFTISKQIEGIALDQAEVPATVTVQATWTDGADAKSRDIEIPTDGTPVPFGENLAYGTQVVLTETAVESSARMTWATPVWAVGEAEAQQNTSAEVIIGAATDTQVTLTNTAIATLGELSVSKLLTGSGTAEVPADAEFPVKATWSDLSGAVQERDLTVTTSTPAVITELPLGTEVSLSEGDLPDSATAKWLSAAWSSENDAVKVAADGIAATVTVTGDAGVSAAVALTNEYETGITPDPEDSNESIAPIDETTDPKDPKQDPKQGSNGSTEAPKQGQGNDLANTGSDMLAPLVGGGITLVLLGAGAVLLARRARKTA</sequence>
<organism evidence="4 5">
    <name type="scientific">Leucobacter exalbidus</name>
    <dbReference type="NCBI Taxonomy" id="662960"/>
    <lineage>
        <taxon>Bacteria</taxon>
        <taxon>Bacillati</taxon>
        <taxon>Actinomycetota</taxon>
        <taxon>Actinomycetes</taxon>
        <taxon>Micrococcales</taxon>
        <taxon>Microbacteriaceae</taxon>
        <taxon>Leucobacter</taxon>
    </lineage>
</organism>
<proteinExistence type="predicted"/>
<dbReference type="Pfam" id="PF19407">
    <property type="entry name" value="DUF5979"/>
    <property type="match status" value="6"/>
</dbReference>
<feature type="transmembrane region" description="Helical" evidence="2">
    <location>
        <begin position="1438"/>
        <end position="1460"/>
    </location>
</feature>
<feature type="compositionally biased region" description="Basic and acidic residues" evidence="1">
    <location>
        <begin position="1403"/>
        <end position="1412"/>
    </location>
</feature>
<dbReference type="InterPro" id="IPR046022">
    <property type="entry name" value="DUF5979"/>
</dbReference>